<comment type="caution">
    <text evidence="6">The sequence shown here is derived from an EMBL/GenBank/DDBJ whole genome shotgun (WGS) entry which is preliminary data.</text>
</comment>
<name>A0A1X2FDD1_9MYCO</name>
<dbReference type="SUPFAM" id="SSF55729">
    <property type="entry name" value="Acyl-CoA N-acyltransferases (Nat)"/>
    <property type="match status" value="1"/>
</dbReference>
<evidence type="ECO:0000256" key="1">
    <source>
        <dbReference type="ARBA" id="ARBA00005189"/>
    </source>
</evidence>
<dbReference type="Proteomes" id="UP000193964">
    <property type="component" value="Unassembled WGS sequence"/>
</dbReference>
<dbReference type="EMBL" id="LQQA01000010">
    <property type="protein sequence ID" value="ORX16450.1"/>
    <property type="molecule type" value="Genomic_DNA"/>
</dbReference>
<dbReference type="GO" id="GO:0006629">
    <property type="term" value="P:lipid metabolic process"/>
    <property type="evidence" value="ECO:0007669"/>
    <property type="project" value="UniProtKB-KW"/>
</dbReference>
<reference evidence="6 7" key="1">
    <citation type="submission" date="2016-01" db="EMBL/GenBank/DDBJ databases">
        <title>The new phylogeny of the genus Mycobacterium.</title>
        <authorList>
            <person name="Tarcisio F."/>
            <person name="Conor M."/>
            <person name="Antonella G."/>
            <person name="Elisabetta G."/>
            <person name="Giulia F.S."/>
            <person name="Sara T."/>
            <person name="Anna F."/>
            <person name="Clotilde B."/>
            <person name="Roberto B."/>
            <person name="Veronica D.S."/>
            <person name="Fabio R."/>
            <person name="Monica P."/>
            <person name="Olivier J."/>
            <person name="Enrico T."/>
            <person name="Nicola S."/>
        </authorList>
    </citation>
    <scope>NUCLEOTIDE SEQUENCE [LARGE SCALE GENOMIC DNA]</scope>
    <source>
        <strain evidence="6 7">ATCC 700010</strain>
    </source>
</reference>
<evidence type="ECO:0000256" key="5">
    <source>
        <dbReference type="ARBA" id="ARBA00023315"/>
    </source>
</evidence>
<dbReference type="OrthoDB" id="1113830at2"/>
<accession>A0A1X2FDD1</accession>
<dbReference type="GO" id="GO:0016746">
    <property type="term" value="F:acyltransferase activity"/>
    <property type="evidence" value="ECO:0007669"/>
    <property type="project" value="UniProtKB-KW"/>
</dbReference>
<dbReference type="PANTHER" id="PTHR37323">
    <property type="entry name" value="GCN5-RELATED N-ACETYLTRANSFERASE"/>
    <property type="match status" value="1"/>
</dbReference>
<comment type="pathway">
    <text evidence="1">Lipid metabolism.</text>
</comment>
<dbReference type="PANTHER" id="PTHR37323:SF1">
    <property type="entry name" value="L-ORNITHINE N(ALPHA)-ACYLTRANSFERASE"/>
    <property type="match status" value="1"/>
</dbReference>
<evidence type="ECO:0000256" key="2">
    <source>
        <dbReference type="ARBA" id="ARBA00022516"/>
    </source>
</evidence>
<keyword evidence="3" id="KW-0808">Transferase</keyword>
<sequence>MTNLTTLLPAKTTTPRYGVQLTTDPDLIDGAQRLRYAVLAEEGGRTASGFGLDADRFDEHCVHVLIQDNRSGELVACCRMLPSGGAIAAGDLCTAASFDISALEPLRLSMLEFGRAVVRADHRNGAVVLMMWSAVVEYAYRYGYDHVLGCVTMPVFEASGRGRDMVRHAWSHLRRNYRAPDCYTVHPHRPVVIDAVCLSDLVPHRQPELPALMRGYLRAGARICGEPAYDPEFGFACFPTLLSTT</sequence>
<keyword evidence="2" id="KW-0444">Lipid biosynthesis</keyword>
<evidence type="ECO:0000313" key="7">
    <source>
        <dbReference type="Proteomes" id="UP000193964"/>
    </source>
</evidence>
<evidence type="ECO:0000256" key="3">
    <source>
        <dbReference type="ARBA" id="ARBA00022679"/>
    </source>
</evidence>
<dbReference type="AlphaFoldDB" id="A0A1X2FDD1"/>
<protein>
    <submittedName>
        <fullName evidence="6">Phosphohistidine phosphatase</fullName>
    </submittedName>
</protein>
<dbReference type="Gene3D" id="3.40.630.30">
    <property type="match status" value="1"/>
</dbReference>
<keyword evidence="4" id="KW-0443">Lipid metabolism</keyword>
<dbReference type="RefSeq" id="WP_085144056.1">
    <property type="nucleotide sequence ID" value="NZ_JACKUA010000037.1"/>
</dbReference>
<dbReference type="InterPro" id="IPR016181">
    <property type="entry name" value="Acyl_CoA_acyltransferase"/>
</dbReference>
<evidence type="ECO:0000313" key="6">
    <source>
        <dbReference type="EMBL" id="ORX16450.1"/>
    </source>
</evidence>
<organism evidence="6 7">
    <name type="scientific">Mycolicibacterium wolinskyi</name>
    <dbReference type="NCBI Taxonomy" id="59750"/>
    <lineage>
        <taxon>Bacteria</taxon>
        <taxon>Bacillati</taxon>
        <taxon>Actinomycetota</taxon>
        <taxon>Actinomycetes</taxon>
        <taxon>Mycobacteriales</taxon>
        <taxon>Mycobacteriaceae</taxon>
        <taxon>Mycolicibacterium</taxon>
    </lineage>
</organism>
<keyword evidence="5" id="KW-0012">Acyltransferase</keyword>
<evidence type="ECO:0000256" key="4">
    <source>
        <dbReference type="ARBA" id="ARBA00023098"/>
    </source>
</evidence>
<dbReference type="Pfam" id="PF13444">
    <property type="entry name" value="Acetyltransf_5"/>
    <property type="match status" value="1"/>
</dbReference>
<dbReference type="InterPro" id="IPR052351">
    <property type="entry name" value="Ornithine_N-alpha-AT"/>
</dbReference>
<gene>
    <name evidence="6" type="ORF">AWC31_20590</name>
</gene>
<proteinExistence type="predicted"/>